<comment type="caution">
    <text evidence="1">The sequence shown here is derived from an EMBL/GenBank/DDBJ whole genome shotgun (WGS) entry which is preliminary data.</text>
</comment>
<evidence type="ECO:0000313" key="1">
    <source>
        <dbReference type="EMBL" id="TWT65537.1"/>
    </source>
</evidence>
<reference evidence="1 2" key="1">
    <citation type="submission" date="2019-02" db="EMBL/GenBank/DDBJ databases">
        <title>Deep-cultivation of Planctomycetes and their phenomic and genomic characterization uncovers novel biology.</title>
        <authorList>
            <person name="Wiegand S."/>
            <person name="Jogler M."/>
            <person name="Boedeker C."/>
            <person name="Pinto D."/>
            <person name="Vollmers J."/>
            <person name="Rivas-Marin E."/>
            <person name="Kohn T."/>
            <person name="Peeters S.H."/>
            <person name="Heuer A."/>
            <person name="Rast P."/>
            <person name="Oberbeckmann S."/>
            <person name="Bunk B."/>
            <person name="Jeske O."/>
            <person name="Meyerdierks A."/>
            <person name="Storesund J.E."/>
            <person name="Kallscheuer N."/>
            <person name="Luecker S."/>
            <person name="Lage O.M."/>
            <person name="Pohl T."/>
            <person name="Merkel B.J."/>
            <person name="Hornburger P."/>
            <person name="Mueller R.-W."/>
            <person name="Bruemmer F."/>
            <person name="Labrenz M."/>
            <person name="Spormann A.M."/>
            <person name="Op Den Camp H."/>
            <person name="Overmann J."/>
            <person name="Amann R."/>
            <person name="Jetten M.S.M."/>
            <person name="Mascher T."/>
            <person name="Medema M.H."/>
            <person name="Devos D.P."/>
            <person name="Kaster A.-K."/>
            <person name="Ovreas L."/>
            <person name="Rohde M."/>
            <person name="Galperin M.Y."/>
            <person name="Jogler C."/>
        </authorList>
    </citation>
    <scope>NUCLEOTIDE SEQUENCE [LARGE SCALE GENOMIC DNA]</scope>
    <source>
        <strain evidence="1 2">Pan14r</strain>
    </source>
</reference>
<accession>A0A5C5XQR1</accession>
<gene>
    <name evidence="1" type="ORF">Pan14r_50840</name>
</gene>
<proteinExistence type="predicted"/>
<sequence length="127" mass="13514">MSRPVKKSTIQSEGMLAAGGIAISEALGMGAGLRFGCPAADAITANGEPSAVRPRECLANTCGRPIERLQPAVVKPEGGIRRLIVQICRQRAEDSGQVEEFVRRIGTLITGALRIGRDSRDQWVCLG</sequence>
<dbReference type="Proteomes" id="UP000317238">
    <property type="component" value="Unassembled WGS sequence"/>
</dbReference>
<evidence type="ECO:0000313" key="2">
    <source>
        <dbReference type="Proteomes" id="UP000317238"/>
    </source>
</evidence>
<dbReference type="AlphaFoldDB" id="A0A5C5XQR1"/>
<name>A0A5C5XQR1_9PLAN</name>
<organism evidence="1 2">
    <name type="scientific">Crateriforma conspicua</name>
    <dbReference type="NCBI Taxonomy" id="2527996"/>
    <lineage>
        <taxon>Bacteria</taxon>
        <taxon>Pseudomonadati</taxon>
        <taxon>Planctomycetota</taxon>
        <taxon>Planctomycetia</taxon>
        <taxon>Planctomycetales</taxon>
        <taxon>Planctomycetaceae</taxon>
        <taxon>Crateriforma</taxon>
    </lineage>
</organism>
<protein>
    <submittedName>
        <fullName evidence="1">Uncharacterized protein</fullName>
    </submittedName>
</protein>
<dbReference type="EMBL" id="SJPL01000002">
    <property type="protein sequence ID" value="TWT65537.1"/>
    <property type="molecule type" value="Genomic_DNA"/>
</dbReference>
<keyword evidence="2" id="KW-1185">Reference proteome</keyword>